<evidence type="ECO:0000256" key="2">
    <source>
        <dbReference type="ARBA" id="ARBA00009399"/>
    </source>
</evidence>
<gene>
    <name evidence="8" type="ORF">A2113_03985</name>
</gene>
<name>A0A1G1W1X7_9BACT</name>
<organism evidence="8 9">
    <name type="scientific">Candidatus Woykebacteria bacterium GWA1_44_8</name>
    <dbReference type="NCBI Taxonomy" id="1802591"/>
    <lineage>
        <taxon>Bacteria</taxon>
        <taxon>Candidatus Woykeibacteriota</taxon>
    </lineage>
</organism>
<evidence type="ECO:0000313" key="9">
    <source>
        <dbReference type="Proteomes" id="UP000176299"/>
    </source>
</evidence>
<dbReference type="GO" id="GO:0000271">
    <property type="term" value="P:polysaccharide biosynthetic process"/>
    <property type="evidence" value="ECO:0007669"/>
    <property type="project" value="InterPro"/>
</dbReference>
<accession>A0A1G1W1X7</accession>
<sequence>MIKTLGLKTYYFINRNEQLRQPLTYLIIGGTCAVLDIIILYILVEFLKIWYLLAAAIAFILIVTLGFFLQKRFTFRHKGGKNELRYLVFLFITGSGVVWEISFLYIFVEFLNLWYLEAAVITKFIVFSWNFLMNKYITFRRGWV</sequence>
<dbReference type="Proteomes" id="UP000176299">
    <property type="component" value="Unassembled WGS sequence"/>
</dbReference>
<evidence type="ECO:0000256" key="6">
    <source>
        <dbReference type="SAM" id="Phobius"/>
    </source>
</evidence>
<evidence type="ECO:0000256" key="3">
    <source>
        <dbReference type="ARBA" id="ARBA00022692"/>
    </source>
</evidence>
<proteinExistence type="inferred from homology"/>
<evidence type="ECO:0000313" key="8">
    <source>
        <dbReference type="EMBL" id="OGY21688.1"/>
    </source>
</evidence>
<dbReference type="AlphaFoldDB" id="A0A1G1W1X7"/>
<keyword evidence="3 6" id="KW-0812">Transmembrane</keyword>
<feature type="domain" description="GtrA/DPMS transmembrane" evidence="7">
    <location>
        <begin position="24"/>
        <end position="139"/>
    </location>
</feature>
<keyword evidence="4 6" id="KW-1133">Transmembrane helix</keyword>
<dbReference type="InterPro" id="IPR007267">
    <property type="entry name" value="GtrA_DPMS_TM"/>
</dbReference>
<evidence type="ECO:0000256" key="5">
    <source>
        <dbReference type="ARBA" id="ARBA00023136"/>
    </source>
</evidence>
<dbReference type="GO" id="GO:0005886">
    <property type="term" value="C:plasma membrane"/>
    <property type="evidence" value="ECO:0007669"/>
    <property type="project" value="TreeGrafter"/>
</dbReference>
<evidence type="ECO:0000259" key="7">
    <source>
        <dbReference type="Pfam" id="PF04138"/>
    </source>
</evidence>
<evidence type="ECO:0000256" key="1">
    <source>
        <dbReference type="ARBA" id="ARBA00004141"/>
    </source>
</evidence>
<feature type="transmembrane region" description="Helical" evidence="6">
    <location>
        <begin position="84"/>
        <end position="107"/>
    </location>
</feature>
<protein>
    <recommendedName>
        <fullName evidence="7">GtrA/DPMS transmembrane domain-containing protein</fullName>
    </recommendedName>
</protein>
<feature type="transmembrane region" description="Helical" evidence="6">
    <location>
        <begin position="113"/>
        <end position="132"/>
    </location>
</feature>
<dbReference type="EMBL" id="MHCN01000011">
    <property type="protein sequence ID" value="OGY21688.1"/>
    <property type="molecule type" value="Genomic_DNA"/>
</dbReference>
<comment type="subcellular location">
    <subcellularLocation>
        <location evidence="1">Membrane</location>
        <topology evidence="1">Multi-pass membrane protein</topology>
    </subcellularLocation>
</comment>
<dbReference type="Pfam" id="PF04138">
    <property type="entry name" value="GtrA_DPMS_TM"/>
    <property type="match status" value="1"/>
</dbReference>
<comment type="caution">
    <text evidence="8">The sequence shown here is derived from an EMBL/GenBank/DDBJ whole genome shotgun (WGS) entry which is preliminary data.</text>
</comment>
<keyword evidence="5 6" id="KW-0472">Membrane</keyword>
<feature type="transmembrane region" description="Helical" evidence="6">
    <location>
        <begin position="23"/>
        <end position="43"/>
    </location>
</feature>
<feature type="transmembrane region" description="Helical" evidence="6">
    <location>
        <begin position="49"/>
        <end position="69"/>
    </location>
</feature>
<comment type="similarity">
    <text evidence="2">Belongs to the GtrA family.</text>
</comment>
<evidence type="ECO:0000256" key="4">
    <source>
        <dbReference type="ARBA" id="ARBA00022989"/>
    </source>
</evidence>
<dbReference type="PANTHER" id="PTHR38459">
    <property type="entry name" value="PROPHAGE BACTOPRENOL-LINKED GLUCOSE TRANSLOCASE HOMOLOG"/>
    <property type="match status" value="1"/>
</dbReference>
<dbReference type="InterPro" id="IPR051401">
    <property type="entry name" value="GtrA_CellWall_Glycosyl"/>
</dbReference>
<dbReference type="PANTHER" id="PTHR38459:SF1">
    <property type="entry name" value="PROPHAGE BACTOPRENOL-LINKED GLUCOSE TRANSLOCASE HOMOLOG"/>
    <property type="match status" value="1"/>
</dbReference>
<reference evidence="8 9" key="1">
    <citation type="journal article" date="2016" name="Nat. Commun.">
        <title>Thousands of microbial genomes shed light on interconnected biogeochemical processes in an aquifer system.</title>
        <authorList>
            <person name="Anantharaman K."/>
            <person name="Brown C.T."/>
            <person name="Hug L.A."/>
            <person name="Sharon I."/>
            <person name="Castelle C.J."/>
            <person name="Probst A.J."/>
            <person name="Thomas B.C."/>
            <person name="Singh A."/>
            <person name="Wilkins M.J."/>
            <person name="Karaoz U."/>
            <person name="Brodie E.L."/>
            <person name="Williams K.H."/>
            <person name="Hubbard S.S."/>
            <person name="Banfield J.F."/>
        </authorList>
    </citation>
    <scope>NUCLEOTIDE SEQUENCE [LARGE SCALE GENOMIC DNA]</scope>
</reference>
<dbReference type="STRING" id="1802591.A2113_03985"/>